<accession>A0A2T5FV89</accession>
<comment type="caution">
    <text evidence="5">The sequence shown here is derived from an EMBL/GenBank/DDBJ whole genome shotgun (WGS) entry which is preliminary data.</text>
</comment>
<feature type="domain" description="Methyltransferase type 11" evidence="4">
    <location>
        <begin position="38"/>
        <end position="129"/>
    </location>
</feature>
<evidence type="ECO:0000256" key="1">
    <source>
        <dbReference type="SAM" id="Coils"/>
    </source>
</evidence>
<dbReference type="PANTHER" id="PTHR43179">
    <property type="entry name" value="RHAMNOSYLTRANSFERASE WBBL"/>
    <property type="match status" value="1"/>
</dbReference>
<proteinExistence type="predicted"/>
<dbReference type="CDD" id="cd03801">
    <property type="entry name" value="GT4_PimA-like"/>
    <property type="match status" value="1"/>
</dbReference>
<evidence type="ECO:0000259" key="4">
    <source>
        <dbReference type="Pfam" id="PF08241"/>
    </source>
</evidence>
<dbReference type="SUPFAM" id="SSF53756">
    <property type="entry name" value="UDP-Glycosyltransferase/glycogen phosphorylase"/>
    <property type="match status" value="1"/>
</dbReference>
<keyword evidence="1" id="KW-0175">Coiled coil</keyword>
<protein>
    <recommendedName>
        <fullName evidence="7">Glycosyltransferase</fullName>
    </recommendedName>
</protein>
<evidence type="ECO:0000313" key="5">
    <source>
        <dbReference type="EMBL" id="PTQ09115.1"/>
    </source>
</evidence>
<dbReference type="OrthoDB" id="9783791at2"/>
<dbReference type="Pfam" id="PF00535">
    <property type="entry name" value="Glycos_transf_2"/>
    <property type="match status" value="1"/>
</dbReference>
<feature type="compositionally biased region" description="Basic and acidic residues" evidence="2">
    <location>
        <begin position="472"/>
        <end position="489"/>
    </location>
</feature>
<dbReference type="SUPFAM" id="SSF53335">
    <property type="entry name" value="S-adenosyl-L-methionine-dependent methyltransferases"/>
    <property type="match status" value="1"/>
</dbReference>
<feature type="region of interest" description="Disordered" evidence="2">
    <location>
        <begin position="466"/>
        <end position="498"/>
    </location>
</feature>
<evidence type="ECO:0000256" key="2">
    <source>
        <dbReference type="SAM" id="MobiDB-lite"/>
    </source>
</evidence>
<dbReference type="InterPro" id="IPR029063">
    <property type="entry name" value="SAM-dependent_MTases_sf"/>
</dbReference>
<reference evidence="5 6" key="1">
    <citation type="submission" date="2017-09" db="EMBL/GenBank/DDBJ databases">
        <title>Sphingomonas panjinensis sp.nov., isolated from oil-contaminated soil.</title>
        <authorList>
            <person name="Wang L."/>
            <person name="Chen L."/>
        </authorList>
    </citation>
    <scope>NUCLEOTIDE SEQUENCE [LARGE SCALE GENOMIC DNA]</scope>
    <source>
        <strain evidence="5 6">FW-11</strain>
    </source>
</reference>
<dbReference type="InterPro" id="IPR001173">
    <property type="entry name" value="Glyco_trans_2-like"/>
</dbReference>
<dbReference type="Proteomes" id="UP000244162">
    <property type="component" value="Unassembled WGS sequence"/>
</dbReference>
<dbReference type="Gene3D" id="3.40.50.2000">
    <property type="entry name" value="Glycogen Phosphorylase B"/>
    <property type="match status" value="1"/>
</dbReference>
<feature type="coiled-coil region" evidence="1">
    <location>
        <begin position="261"/>
        <end position="309"/>
    </location>
</feature>
<dbReference type="GO" id="GO:0008757">
    <property type="term" value="F:S-adenosylmethionine-dependent methyltransferase activity"/>
    <property type="evidence" value="ECO:0007669"/>
    <property type="project" value="InterPro"/>
</dbReference>
<organism evidence="5 6">
    <name type="scientific">Sphingomonas oleivorans</name>
    <dbReference type="NCBI Taxonomy" id="1735121"/>
    <lineage>
        <taxon>Bacteria</taxon>
        <taxon>Pseudomonadati</taxon>
        <taxon>Pseudomonadota</taxon>
        <taxon>Alphaproteobacteria</taxon>
        <taxon>Sphingomonadales</taxon>
        <taxon>Sphingomonadaceae</taxon>
        <taxon>Sphingomonas</taxon>
    </lineage>
</organism>
<dbReference type="Gene3D" id="3.40.50.150">
    <property type="entry name" value="Vaccinia Virus protein VP39"/>
    <property type="match status" value="1"/>
</dbReference>
<sequence>MDTELERFDLSQFRGRIAYEHLHRYAICRESVAGKRVLDLACGTGYGSALLAQAGAEVTGVDISPEAIRMAKKRYGADVIFAIADCYDLPFADDTFDVVVANEMIEHVENHDGLIKEAKRVLTDGGLFLVSTPNKPIYNRYKAPNVFHVSEMEVGEFRRLLTRHFREVHLTGTRMALVSVGYELDGPSNTGNMAAANIYRMAVSNDAMPTVDSGELWLDDAEYVLAVCSQKPFELAAPRSTMFYSREDDLWLEHEKIMAWASQLHEEDEELRANLARSRQDIKAGNEAMARAREEKSALEERLHDLKRASDSVSDAITLQREGLQREFALVSRLLGRIVGGEAPSDSAAMVESMFHLGEQLAELRARSTELEPLKERLANVERSEAELRSLADTLKLEKMHAEFELQAAAHEQERARNELARSKEVADRAAAELEQAQAQLAASRNELTQEKVQLAASRNALEQAQAQLAASRDELTQEKARNARERQARASGALPGHPAQASAIQAFGGQVETDPRHARSRERFDVTHRRVRAALHRAPQAIQGRLAGRQDPPVGRSKAWKRVLGLPGAPFHTAIFDASWIARQAPDLQRVTLGRFIADPRCRTLEPHPLFASAQYVANNHDVAVSGMSPLEHYVRHGWREGRNPHVLFANDWYLEQNPDVLASGRINPLDHYLQFGWREGRWPNPVFDPRAYLDRYPDVDEAGIEPLTHFVAYGQAEGREAQFRAMDPEWRRFLPPSATGRPLIEYLLSAEPAAIVPTEGDSASAAGATTHEAAWPPRPLNDYWPPQTLRDFVIDGYGEQAIDLYWYLYSVMDTFADRQDEFATSDVHAGLIERAKHRSAAKVLPEGSAPDASIIIPVYNNIVDTLLCVVSLLEMESERSFEVIVADDGSTDTTPQVVTAIGGIVRYVRQPRNYGFLGNCNEAAKQATGRHIVLLNNDTLVMPRWLDALLMPFDTFENVGLVGSKLINWDGSLQEAGGIFWEDGSAWNFGRGQDARAPEFNYVKDVDYCSGAAIAIPAGIWRELGGFDPVYTPAYCEDSDIAFRLRDAGYRTLYSPESEVVHHEGRSHGRDLSSGVKAYQTANQQRLLERWQHVLQRDHYPNAQNVLRARDRSFDKRHLLIVDHYVPQFDRDAGSRTIFDFIQTLLDDDWSITFWPDNLWRDPDYTPRLQQLGVEVIFGSKFRNGFEEFLRQRKDLYDAVLLSRPHIAKDYLSAVTALTLAKIVYYGHDIHFSRMAAQAKLEGKDANASQIQEMKALELSICNGSHVVLYPSEEEARTIAGLVSPSVRTEAIPAYRFAEAHLETAEIRIRNRGAPSGPLKLLFVGGFKHQPNVDGIVWFCDNVAPLLRADAIAFELKVVGSNPNETVMALAQPDIDVVGFVSDETLDALYREADIVIAPLRYGAGVKGKVVEAMARGVPVVTTDVGAQGIDPEGEFLFVGNAPADFSRNIERASHVEAAEQRTTKAIDFVRNHYSQNAMKRMFHSVLD</sequence>
<keyword evidence="6" id="KW-1185">Reference proteome</keyword>
<dbReference type="EMBL" id="NWBU01000012">
    <property type="protein sequence ID" value="PTQ09115.1"/>
    <property type="molecule type" value="Genomic_DNA"/>
</dbReference>
<name>A0A2T5FV89_9SPHN</name>
<evidence type="ECO:0000313" key="6">
    <source>
        <dbReference type="Proteomes" id="UP000244162"/>
    </source>
</evidence>
<dbReference type="RefSeq" id="WP_107968987.1">
    <property type="nucleotide sequence ID" value="NZ_NWBU01000012.1"/>
</dbReference>
<dbReference type="Pfam" id="PF13692">
    <property type="entry name" value="Glyco_trans_1_4"/>
    <property type="match status" value="1"/>
</dbReference>
<evidence type="ECO:0008006" key="7">
    <source>
        <dbReference type="Google" id="ProtNLM"/>
    </source>
</evidence>
<dbReference type="PANTHER" id="PTHR43179:SF7">
    <property type="entry name" value="RHAMNOSYLTRANSFERASE WBBL"/>
    <property type="match status" value="1"/>
</dbReference>
<feature type="domain" description="Glycosyltransferase 2-like" evidence="3">
    <location>
        <begin position="855"/>
        <end position="966"/>
    </location>
</feature>
<evidence type="ECO:0000259" key="3">
    <source>
        <dbReference type="Pfam" id="PF00535"/>
    </source>
</evidence>
<dbReference type="InterPro" id="IPR013216">
    <property type="entry name" value="Methyltransf_11"/>
</dbReference>
<dbReference type="Gene3D" id="3.90.550.10">
    <property type="entry name" value="Spore Coat Polysaccharide Biosynthesis Protein SpsA, Chain A"/>
    <property type="match status" value="1"/>
</dbReference>
<dbReference type="CDD" id="cd04186">
    <property type="entry name" value="GT_2_like_c"/>
    <property type="match status" value="1"/>
</dbReference>
<dbReference type="CDD" id="cd02440">
    <property type="entry name" value="AdoMet_MTases"/>
    <property type="match status" value="1"/>
</dbReference>
<dbReference type="Pfam" id="PF08241">
    <property type="entry name" value="Methyltransf_11"/>
    <property type="match status" value="1"/>
</dbReference>
<dbReference type="InterPro" id="IPR029044">
    <property type="entry name" value="Nucleotide-diphossugar_trans"/>
</dbReference>
<gene>
    <name evidence="5" type="ORF">CLG96_14765</name>
</gene>
<dbReference type="SUPFAM" id="SSF53448">
    <property type="entry name" value="Nucleotide-diphospho-sugar transferases"/>
    <property type="match status" value="1"/>
</dbReference>